<feature type="transmembrane region" description="Helical" evidence="11">
    <location>
        <begin position="139"/>
        <end position="156"/>
    </location>
</feature>
<comment type="catalytic activity">
    <reaction evidence="9">
        <text>myo-inositol(out) + H(+)(out) = myo-inositol(in) + H(+)(in)</text>
        <dbReference type="Rhea" id="RHEA:60364"/>
        <dbReference type="ChEBI" id="CHEBI:15378"/>
        <dbReference type="ChEBI" id="CHEBI:17268"/>
    </reaction>
</comment>
<evidence type="ECO:0000256" key="11">
    <source>
        <dbReference type="SAM" id="Phobius"/>
    </source>
</evidence>
<keyword evidence="5" id="KW-0672">Quinate metabolism</keyword>
<evidence type="ECO:0000313" key="13">
    <source>
        <dbReference type="EMBL" id="RSH82010.1"/>
    </source>
</evidence>
<evidence type="ECO:0000313" key="14">
    <source>
        <dbReference type="Proteomes" id="UP000279236"/>
    </source>
</evidence>
<name>A0A427XT45_9TREE</name>
<evidence type="ECO:0000256" key="3">
    <source>
        <dbReference type="ARBA" id="ARBA00022448"/>
    </source>
</evidence>
<dbReference type="GeneID" id="39592757"/>
<dbReference type="InterPro" id="IPR020846">
    <property type="entry name" value="MFS_dom"/>
</dbReference>
<dbReference type="GO" id="GO:0005351">
    <property type="term" value="F:carbohydrate:proton symporter activity"/>
    <property type="evidence" value="ECO:0007669"/>
    <property type="project" value="TreeGrafter"/>
</dbReference>
<dbReference type="Gene3D" id="1.20.1250.20">
    <property type="entry name" value="MFS general substrate transporter like domains"/>
    <property type="match status" value="1"/>
</dbReference>
<feature type="transmembrane region" description="Helical" evidence="11">
    <location>
        <begin position="199"/>
        <end position="221"/>
    </location>
</feature>
<feature type="transmembrane region" description="Helical" evidence="11">
    <location>
        <begin position="111"/>
        <end position="133"/>
    </location>
</feature>
<feature type="domain" description="Major facilitator superfamily (MFS) profile" evidence="12">
    <location>
        <begin position="31"/>
        <end position="488"/>
    </location>
</feature>
<accession>A0A427XT45</accession>
<comment type="subcellular location">
    <subcellularLocation>
        <location evidence="1">Membrane</location>
        <topology evidence="1">Multi-pass membrane protein</topology>
    </subcellularLocation>
</comment>
<dbReference type="PANTHER" id="PTHR48022:SF34">
    <property type="entry name" value="MAJOR FACILITATOR SUPERFAMILY (MFS) PROFILE DOMAIN-CONTAINING PROTEIN-RELATED"/>
    <property type="match status" value="1"/>
</dbReference>
<keyword evidence="4 11" id="KW-0812">Transmembrane</keyword>
<keyword evidence="6 11" id="KW-1133">Transmembrane helix</keyword>
<dbReference type="InterPro" id="IPR036259">
    <property type="entry name" value="MFS_trans_sf"/>
</dbReference>
<evidence type="ECO:0000256" key="1">
    <source>
        <dbReference type="ARBA" id="ARBA00004141"/>
    </source>
</evidence>
<feature type="transmembrane region" description="Helical" evidence="11">
    <location>
        <begin position="78"/>
        <end position="99"/>
    </location>
</feature>
<dbReference type="OrthoDB" id="508119at2759"/>
<evidence type="ECO:0000256" key="2">
    <source>
        <dbReference type="ARBA" id="ARBA00010992"/>
    </source>
</evidence>
<evidence type="ECO:0000256" key="5">
    <source>
        <dbReference type="ARBA" id="ARBA00022911"/>
    </source>
</evidence>
<gene>
    <name evidence="13" type="ORF">EHS24_008214</name>
</gene>
<feature type="transmembrane region" description="Helical" evidence="11">
    <location>
        <begin position="433"/>
        <end position="457"/>
    </location>
</feature>
<protein>
    <recommendedName>
        <fullName evidence="8">Quinate transporter</fullName>
    </recommendedName>
</protein>
<reference evidence="13 14" key="1">
    <citation type="submission" date="2018-11" db="EMBL/GenBank/DDBJ databases">
        <title>Genome sequence of Apiotrichum porosum DSM 27194.</title>
        <authorList>
            <person name="Aliyu H."/>
            <person name="Gorte O."/>
            <person name="Ochsenreither K."/>
        </authorList>
    </citation>
    <scope>NUCLEOTIDE SEQUENCE [LARGE SCALE GENOMIC DNA]</scope>
    <source>
        <strain evidence="13 14">DSM 27194</strain>
    </source>
</reference>
<dbReference type="PRINTS" id="PR00171">
    <property type="entry name" value="SUGRTRNSPORT"/>
</dbReference>
<evidence type="ECO:0000256" key="9">
    <source>
        <dbReference type="ARBA" id="ARBA00049119"/>
    </source>
</evidence>
<feature type="transmembrane region" description="Helical" evidence="11">
    <location>
        <begin position="291"/>
        <end position="310"/>
    </location>
</feature>
<keyword evidence="7 11" id="KW-0472">Membrane</keyword>
<feature type="transmembrane region" description="Helical" evidence="11">
    <location>
        <begin position="359"/>
        <end position="378"/>
    </location>
</feature>
<evidence type="ECO:0000256" key="7">
    <source>
        <dbReference type="ARBA" id="ARBA00023136"/>
    </source>
</evidence>
<keyword evidence="3 10" id="KW-0813">Transport</keyword>
<feature type="transmembrane region" description="Helical" evidence="11">
    <location>
        <begin position="463"/>
        <end position="482"/>
    </location>
</feature>
<dbReference type="InterPro" id="IPR050360">
    <property type="entry name" value="MFS_Sugar_Transporters"/>
</dbReference>
<comment type="similarity">
    <text evidence="2 10">Belongs to the major facilitator superfamily. Sugar transporter (TC 2.A.1.1) family.</text>
</comment>
<proteinExistence type="inferred from homology"/>
<evidence type="ECO:0000259" key="12">
    <source>
        <dbReference type="PROSITE" id="PS50850"/>
    </source>
</evidence>
<dbReference type="PANTHER" id="PTHR48022">
    <property type="entry name" value="PLASTIDIC GLUCOSE TRANSPORTER 4"/>
    <property type="match status" value="1"/>
</dbReference>
<evidence type="ECO:0000256" key="8">
    <source>
        <dbReference type="ARBA" id="ARBA00043213"/>
    </source>
</evidence>
<dbReference type="SUPFAM" id="SSF103473">
    <property type="entry name" value="MFS general substrate transporter"/>
    <property type="match status" value="1"/>
</dbReference>
<comment type="caution">
    <text evidence="13">The sequence shown here is derived from an EMBL/GenBank/DDBJ whole genome shotgun (WGS) entry which is preliminary data.</text>
</comment>
<dbReference type="NCBIfam" id="TIGR00879">
    <property type="entry name" value="SP"/>
    <property type="match status" value="1"/>
</dbReference>
<evidence type="ECO:0000256" key="4">
    <source>
        <dbReference type="ARBA" id="ARBA00022692"/>
    </source>
</evidence>
<evidence type="ECO:0000256" key="10">
    <source>
        <dbReference type="RuleBase" id="RU003346"/>
    </source>
</evidence>
<dbReference type="GO" id="GO:0016020">
    <property type="term" value="C:membrane"/>
    <property type="evidence" value="ECO:0007669"/>
    <property type="project" value="UniProtKB-SubCell"/>
</dbReference>
<dbReference type="FunFam" id="1.20.1250.20:FF:000134">
    <property type="entry name" value="MFS sugar transporter protein"/>
    <property type="match status" value="1"/>
</dbReference>
<sequence length="538" mass="58620">MVNLLSAFKVHPDPFGNLPPKETVNARIIALALFGSCAAVLFGYDLGFIGGVVTLPAFKTDFDLDTKSAKYVTNFSSNVVSVFQAGAVFGSMCAVYFANKYGRRMCLIGNMLIYLVGVAFMTGATGPAGLGLMYAGRVLTGWGVGASTMLVPVYVAECSPAHIRGRLVGMYEVGVQFGTMIGFWIPYGVLKTKTGTPQWRIPCALQIIPAALSLVGLFFLTETPRFVAQKKGEEQALQTLVRLRGLPQDHTYIHEELTAIMVAIEHERENGAERDPLHTIKKSFGPGNFRILMSGVLVMIFFQMAGTNAVNYYSPRIFAQMGLSASSAKLFATGVYGVVRFVSTLIAMVVFTDRFGRKTMIVAGGSVMALCMWIIGAIQKTHPLGEATATGPGAAQYASIVLIFVWAVAFCFSYAGIPWIYCAEIFPLDIRTFCMAVCTSVHWLFNLMLAKTTPFMIENLGGYGIYFVFAACTTVGAVYEWFFMPETRGKALEDIQGEFYPELKLRVPSIRRASVSSGDVSEKEKEAVAHVESAVSRV</sequence>
<dbReference type="Proteomes" id="UP000279236">
    <property type="component" value="Unassembled WGS sequence"/>
</dbReference>
<dbReference type="EMBL" id="RSCE01000006">
    <property type="protein sequence ID" value="RSH82010.1"/>
    <property type="molecule type" value="Genomic_DNA"/>
</dbReference>
<organism evidence="13 14">
    <name type="scientific">Apiotrichum porosum</name>
    <dbReference type="NCBI Taxonomy" id="105984"/>
    <lineage>
        <taxon>Eukaryota</taxon>
        <taxon>Fungi</taxon>
        <taxon>Dikarya</taxon>
        <taxon>Basidiomycota</taxon>
        <taxon>Agaricomycotina</taxon>
        <taxon>Tremellomycetes</taxon>
        <taxon>Trichosporonales</taxon>
        <taxon>Trichosporonaceae</taxon>
        <taxon>Apiotrichum</taxon>
    </lineage>
</organism>
<dbReference type="InterPro" id="IPR003663">
    <property type="entry name" value="Sugar/inositol_transpt"/>
</dbReference>
<feature type="transmembrane region" description="Helical" evidence="11">
    <location>
        <begin position="168"/>
        <end position="187"/>
    </location>
</feature>
<keyword evidence="14" id="KW-1185">Reference proteome</keyword>
<feature type="transmembrane region" description="Helical" evidence="11">
    <location>
        <begin position="28"/>
        <end position="58"/>
    </location>
</feature>
<dbReference type="PROSITE" id="PS50850">
    <property type="entry name" value="MFS"/>
    <property type="match status" value="1"/>
</dbReference>
<dbReference type="Pfam" id="PF00083">
    <property type="entry name" value="Sugar_tr"/>
    <property type="match status" value="1"/>
</dbReference>
<dbReference type="InterPro" id="IPR005828">
    <property type="entry name" value="MFS_sugar_transport-like"/>
</dbReference>
<dbReference type="AlphaFoldDB" id="A0A427XT45"/>
<feature type="transmembrane region" description="Helical" evidence="11">
    <location>
        <begin position="398"/>
        <end position="421"/>
    </location>
</feature>
<feature type="transmembrane region" description="Helical" evidence="11">
    <location>
        <begin position="330"/>
        <end position="352"/>
    </location>
</feature>
<evidence type="ECO:0000256" key="6">
    <source>
        <dbReference type="ARBA" id="ARBA00022989"/>
    </source>
</evidence>
<dbReference type="RefSeq" id="XP_028476465.1">
    <property type="nucleotide sequence ID" value="XM_028623532.1"/>
</dbReference>